<dbReference type="Proteomes" id="UP000886998">
    <property type="component" value="Unassembled WGS sequence"/>
</dbReference>
<sequence length="117" mass="13702">MIPYTSFPFGWQFRIDLPLFSRNFNVALKNFTFLIIRRKHKASKCPALKFLPLNLMFLTVSKCSPNTADVHYEKSGNDKKTLLRQPVTQKQSHKSKGSTWQFYKLHEMGSCSLDYHE</sequence>
<reference evidence="2" key="1">
    <citation type="submission" date="2020-08" db="EMBL/GenBank/DDBJ databases">
        <title>Multicomponent nature underlies the extraordinary mechanical properties of spider dragline silk.</title>
        <authorList>
            <person name="Kono N."/>
            <person name="Nakamura H."/>
            <person name="Mori M."/>
            <person name="Yoshida Y."/>
            <person name="Ohtoshi R."/>
            <person name="Malay A.D."/>
            <person name="Moran D.A.P."/>
            <person name="Tomita M."/>
            <person name="Numata K."/>
            <person name="Arakawa K."/>
        </authorList>
    </citation>
    <scope>NUCLEOTIDE SEQUENCE</scope>
</reference>
<organism evidence="2 3">
    <name type="scientific">Trichonephila inaurata madagascariensis</name>
    <dbReference type="NCBI Taxonomy" id="2747483"/>
    <lineage>
        <taxon>Eukaryota</taxon>
        <taxon>Metazoa</taxon>
        <taxon>Ecdysozoa</taxon>
        <taxon>Arthropoda</taxon>
        <taxon>Chelicerata</taxon>
        <taxon>Arachnida</taxon>
        <taxon>Araneae</taxon>
        <taxon>Araneomorphae</taxon>
        <taxon>Entelegynae</taxon>
        <taxon>Araneoidea</taxon>
        <taxon>Nephilidae</taxon>
        <taxon>Trichonephila</taxon>
        <taxon>Trichonephila inaurata</taxon>
    </lineage>
</organism>
<gene>
    <name evidence="2" type="ORF">TNIN_31181</name>
</gene>
<comment type="caution">
    <text evidence="2">The sequence shown here is derived from an EMBL/GenBank/DDBJ whole genome shotgun (WGS) entry which is preliminary data.</text>
</comment>
<protein>
    <submittedName>
        <fullName evidence="2">Uncharacterized protein</fullName>
    </submittedName>
</protein>
<feature type="region of interest" description="Disordered" evidence="1">
    <location>
        <begin position="75"/>
        <end position="97"/>
    </location>
</feature>
<name>A0A8X6YN41_9ARAC</name>
<evidence type="ECO:0000313" key="2">
    <source>
        <dbReference type="EMBL" id="GFY76061.1"/>
    </source>
</evidence>
<accession>A0A8X6YN41</accession>
<evidence type="ECO:0000256" key="1">
    <source>
        <dbReference type="SAM" id="MobiDB-lite"/>
    </source>
</evidence>
<evidence type="ECO:0000313" key="3">
    <source>
        <dbReference type="Proteomes" id="UP000886998"/>
    </source>
</evidence>
<keyword evidence="3" id="KW-1185">Reference proteome</keyword>
<proteinExistence type="predicted"/>
<dbReference type="AlphaFoldDB" id="A0A8X6YN41"/>
<dbReference type="EMBL" id="BMAV01021745">
    <property type="protein sequence ID" value="GFY76061.1"/>
    <property type="molecule type" value="Genomic_DNA"/>
</dbReference>